<evidence type="ECO:0000313" key="1">
    <source>
        <dbReference type="EMBL" id="EFA80842.1"/>
    </source>
</evidence>
<dbReference type="GeneID" id="31361912"/>
<dbReference type="RefSeq" id="XP_020432961.1">
    <property type="nucleotide sequence ID" value="XM_020577287.1"/>
</dbReference>
<sequence length="168" mass="19697">MIILSRSQSYEIFPNSDILIYFCQHVRSISDFQEVYKRFVKCFTARSVDFLFVKCEPTIIKFIFDNNLPFGKQALFSAVSNGHMTTVQRIHAKYQYTKSVWSKAMLMATERNNNRVQVDRYWTAKLVDAFAAHGNLPVIEMIFNKMDGLFFESVYLNKHIICTICYNN</sequence>
<name>D3BD50_HETP5</name>
<evidence type="ECO:0008006" key="3">
    <source>
        <dbReference type="Google" id="ProtNLM"/>
    </source>
</evidence>
<evidence type="ECO:0000313" key="2">
    <source>
        <dbReference type="Proteomes" id="UP000001396"/>
    </source>
</evidence>
<protein>
    <recommendedName>
        <fullName evidence="3">Ankyrin repeat protein</fullName>
    </recommendedName>
</protein>
<proteinExistence type="predicted"/>
<accession>D3BD50</accession>
<organism evidence="1 2">
    <name type="scientific">Heterostelium pallidum (strain ATCC 26659 / Pp 5 / PN500)</name>
    <name type="common">Cellular slime mold</name>
    <name type="synonym">Polysphondylium pallidum</name>
    <dbReference type="NCBI Taxonomy" id="670386"/>
    <lineage>
        <taxon>Eukaryota</taxon>
        <taxon>Amoebozoa</taxon>
        <taxon>Evosea</taxon>
        <taxon>Eumycetozoa</taxon>
        <taxon>Dictyostelia</taxon>
        <taxon>Acytosteliales</taxon>
        <taxon>Acytosteliaceae</taxon>
        <taxon>Heterostelium</taxon>
    </lineage>
</organism>
<dbReference type="Proteomes" id="UP000001396">
    <property type="component" value="Unassembled WGS sequence"/>
</dbReference>
<reference evidence="1 2" key="1">
    <citation type="journal article" date="2011" name="Genome Res.">
        <title>Phylogeny-wide analysis of social amoeba genomes highlights ancient origins for complex intercellular communication.</title>
        <authorList>
            <person name="Heidel A.J."/>
            <person name="Lawal H.M."/>
            <person name="Felder M."/>
            <person name="Schilde C."/>
            <person name="Helps N.R."/>
            <person name="Tunggal B."/>
            <person name="Rivero F."/>
            <person name="John U."/>
            <person name="Schleicher M."/>
            <person name="Eichinger L."/>
            <person name="Platzer M."/>
            <person name="Noegel A.A."/>
            <person name="Schaap P."/>
            <person name="Gloeckner G."/>
        </authorList>
    </citation>
    <scope>NUCLEOTIDE SEQUENCE [LARGE SCALE GENOMIC DNA]</scope>
    <source>
        <strain evidence="2">ATCC 26659 / Pp 5 / PN500</strain>
    </source>
</reference>
<dbReference type="AlphaFoldDB" id="D3BD50"/>
<comment type="caution">
    <text evidence="1">The sequence shown here is derived from an EMBL/GenBank/DDBJ whole genome shotgun (WGS) entry which is preliminary data.</text>
</comment>
<keyword evidence="2" id="KW-1185">Reference proteome</keyword>
<dbReference type="EMBL" id="ADBJ01000028">
    <property type="protein sequence ID" value="EFA80842.1"/>
    <property type="molecule type" value="Genomic_DNA"/>
</dbReference>
<gene>
    <name evidence="1" type="ORF">PPL_06430</name>
</gene>
<dbReference type="InParanoid" id="D3BD50"/>